<reference evidence="6 7" key="1">
    <citation type="submission" date="2018-10" db="EMBL/GenBank/DDBJ databases">
        <authorList>
            <consortium name="Pathogen Informatics"/>
        </authorList>
    </citation>
    <scope>NUCLEOTIDE SEQUENCE [LARGE SCALE GENOMIC DNA]</scope>
</reference>
<dbReference type="InterPro" id="IPR000741">
    <property type="entry name" value="FBA_I"/>
</dbReference>
<evidence type="ECO:0000313" key="7">
    <source>
        <dbReference type="Proteomes" id="UP000267029"/>
    </source>
</evidence>
<dbReference type="EC" id="4.1.2.13" evidence="3"/>
<dbReference type="Proteomes" id="UP000267029">
    <property type="component" value="Unassembled WGS sequence"/>
</dbReference>
<comment type="pathway">
    <text evidence="1">Carbohydrate degradation; glycolysis; D-glyceraldehyde 3-phosphate and glycerone phosphate from D-glucose: step 4/4.</text>
</comment>
<protein>
    <recommendedName>
        <fullName evidence="3">fructose-bisphosphate aldolase</fullName>
        <ecNumber evidence="3">4.1.2.13</ecNumber>
    </recommendedName>
</protein>
<dbReference type="UniPathway" id="UPA00109">
    <property type="reaction ID" value="UER00183"/>
</dbReference>
<evidence type="ECO:0000313" key="6">
    <source>
        <dbReference type="EMBL" id="VDD77329.1"/>
    </source>
</evidence>
<dbReference type="OrthoDB" id="36455at2759"/>
<keyword evidence="5" id="KW-0456">Lyase</keyword>
<keyword evidence="4" id="KW-0324">Glycolysis</keyword>
<dbReference type="NCBIfam" id="NF033379">
    <property type="entry name" value="FrucBisAld_I"/>
    <property type="match status" value="1"/>
</dbReference>
<evidence type="ECO:0000256" key="4">
    <source>
        <dbReference type="ARBA" id="ARBA00023152"/>
    </source>
</evidence>
<keyword evidence="7" id="KW-1185">Reference proteome</keyword>
<comment type="similarity">
    <text evidence="2">Belongs to the class I fructose-bisphosphate aldolase family.</text>
</comment>
<dbReference type="InterPro" id="IPR013785">
    <property type="entry name" value="Aldolase_TIM"/>
</dbReference>
<evidence type="ECO:0000256" key="2">
    <source>
        <dbReference type="ARBA" id="ARBA00010387"/>
    </source>
</evidence>
<dbReference type="PANTHER" id="PTHR11627">
    <property type="entry name" value="FRUCTOSE-BISPHOSPHATE ALDOLASE"/>
    <property type="match status" value="1"/>
</dbReference>
<dbReference type="STRING" id="53468.A0A0R3U8V2"/>
<dbReference type="GO" id="GO:0006096">
    <property type="term" value="P:glycolytic process"/>
    <property type="evidence" value="ECO:0007669"/>
    <property type="project" value="UniProtKB-UniPathway"/>
</dbReference>
<dbReference type="Pfam" id="PF00274">
    <property type="entry name" value="Glycolytic"/>
    <property type="match status" value="1"/>
</dbReference>
<dbReference type="Gene3D" id="3.20.20.70">
    <property type="entry name" value="Aldolase class I"/>
    <property type="match status" value="1"/>
</dbReference>
<gene>
    <name evidence="6" type="ORF">MCOS_LOCUS3332</name>
</gene>
<organism evidence="6 7">
    <name type="scientific">Mesocestoides corti</name>
    <name type="common">Flatworm</name>
    <dbReference type="NCBI Taxonomy" id="53468"/>
    <lineage>
        <taxon>Eukaryota</taxon>
        <taxon>Metazoa</taxon>
        <taxon>Spiralia</taxon>
        <taxon>Lophotrochozoa</taxon>
        <taxon>Platyhelminthes</taxon>
        <taxon>Cestoda</taxon>
        <taxon>Eucestoda</taxon>
        <taxon>Cyclophyllidea</taxon>
        <taxon>Mesocestoididae</taxon>
        <taxon>Mesocestoides</taxon>
    </lineage>
</organism>
<evidence type="ECO:0000256" key="3">
    <source>
        <dbReference type="ARBA" id="ARBA00013068"/>
    </source>
</evidence>
<dbReference type="EMBL" id="UXSR01000734">
    <property type="protein sequence ID" value="VDD77329.1"/>
    <property type="molecule type" value="Genomic_DNA"/>
</dbReference>
<proteinExistence type="inferred from homology"/>
<evidence type="ECO:0000256" key="5">
    <source>
        <dbReference type="ARBA" id="ARBA00023239"/>
    </source>
</evidence>
<sequence>MAADHANGDDSSDDGYLTEPELNVLREVTEALIAPGKGILSADENPFFLGTRMINANVDDTPDNRSRFYELVSTVSPTIAAYISGVALNYEAINMRTDDGVFLTNFIESRGLLPGVRLDKGVRLIPGFNEEYLTLGLDDLEIRCEFYKRIGCFFAKWRCVFKVDDQRPTIPTIIDNSYNQARFATICQQNGMVPIIQADLLTDGGHNLHTTQRALEDTLTILFNTLANHKVYLDAMLLELSLVTKADCCRERFSYQQNALATLETIQKKVPSIVPGILFLSGNLSPLDTLSTLNAMNRSDTRKPWALTFSFGRSMMNSVLKIWNAKDSNVPFAQKELLRLCKASSEAATGNFCGCLDTEVNAQSLFVANHVL</sequence>
<dbReference type="SUPFAM" id="SSF51569">
    <property type="entry name" value="Aldolase"/>
    <property type="match status" value="1"/>
</dbReference>
<evidence type="ECO:0000256" key="1">
    <source>
        <dbReference type="ARBA" id="ARBA00004714"/>
    </source>
</evidence>
<dbReference type="GO" id="GO:0004332">
    <property type="term" value="F:fructose-bisphosphate aldolase activity"/>
    <property type="evidence" value="ECO:0007669"/>
    <property type="project" value="UniProtKB-EC"/>
</dbReference>
<name>A0A0R3U8V2_MESCO</name>
<dbReference type="AlphaFoldDB" id="A0A0R3U8V2"/>
<accession>A0A0R3U8V2</accession>